<proteinExistence type="predicted"/>
<organism evidence="1 2">
    <name type="scientific">Deinococcus cellulosilyticus (strain DSM 18568 / NBRC 106333 / KACC 11606 / 5516J-15)</name>
    <dbReference type="NCBI Taxonomy" id="1223518"/>
    <lineage>
        <taxon>Bacteria</taxon>
        <taxon>Thermotogati</taxon>
        <taxon>Deinococcota</taxon>
        <taxon>Deinococci</taxon>
        <taxon>Deinococcales</taxon>
        <taxon>Deinococcaceae</taxon>
        <taxon>Deinococcus</taxon>
    </lineage>
</organism>
<dbReference type="OrthoDB" id="9806027at2"/>
<dbReference type="InterPro" id="IPR036412">
    <property type="entry name" value="HAD-like_sf"/>
</dbReference>
<dbReference type="Pfam" id="PF08282">
    <property type="entry name" value="Hydrolase_3"/>
    <property type="match status" value="1"/>
</dbReference>
<protein>
    <submittedName>
        <fullName evidence="1">Uncharacterized protein</fullName>
    </submittedName>
</protein>
<dbReference type="PANTHER" id="PTHR10000">
    <property type="entry name" value="PHOSPHOSERINE PHOSPHATASE"/>
    <property type="match status" value="1"/>
</dbReference>
<comment type="caution">
    <text evidence="1">The sequence shown here is derived from an EMBL/GenBank/DDBJ whole genome shotgun (WGS) entry which is preliminary data.</text>
</comment>
<accession>A0A511N3F2</accession>
<dbReference type="InterPro" id="IPR023214">
    <property type="entry name" value="HAD_sf"/>
</dbReference>
<sequence>MQPERYNKVLVSTHLLAFDFDGTLFDEHEQQVPEALYGLIQQAFDAGIRIALITGRWELPPEFLARLPHHARATSNGGQVRIQDEIHVQHLISQEDVEKVARLTHTEAELYAFSTTHFFTRAPQGARSQRWSRYLPVKPLEELVGAKVMKLNVDHISVPELKSTLSEHLPHLTLTGGQVPYEHFLTITPTQANKAEALKYIASTLGVGLKDTTVFGDSDNDIEMLRLAGHAVQVGHMPYLQEVSDEQVDRPADLVAWLQNFLAGVKV</sequence>
<dbReference type="GO" id="GO:0005829">
    <property type="term" value="C:cytosol"/>
    <property type="evidence" value="ECO:0007669"/>
    <property type="project" value="TreeGrafter"/>
</dbReference>
<evidence type="ECO:0000313" key="2">
    <source>
        <dbReference type="Proteomes" id="UP000321306"/>
    </source>
</evidence>
<dbReference type="GO" id="GO:0000287">
    <property type="term" value="F:magnesium ion binding"/>
    <property type="evidence" value="ECO:0007669"/>
    <property type="project" value="TreeGrafter"/>
</dbReference>
<name>A0A511N3F2_DEIC1</name>
<dbReference type="PANTHER" id="PTHR10000:SF8">
    <property type="entry name" value="HAD SUPERFAMILY HYDROLASE-LIKE, TYPE 3"/>
    <property type="match status" value="1"/>
</dbReference>
<dbReference type="Gene3D" id="3.40.50.1000">
    <property type="entry name" value="HAD superfamily/HAD-like"/>
    <property type="match status" value="1"/>
</dbReference>
<reference evidence="1 2" key="1">
    <citation type="submission" date="2019-07" db="EMBL/GenBank/DDBJ databases">
        <title>Whole genome shotgun sequence of Deinococcus cellulosilyticus NBRC 106333.</title>
        <authorList>
            <person name="Hosoyama A."/>
            <person name="Uohara A."/>
            <person name="Ohji S."/>
            <person name="Ichikawa N."/>
        </authorList>
    </citation>
    <scope>NUCLEOTIDE SEQUENCE [LARGE SCALE GENOMIC DNA]</scope>
    <source>
        <strain evidence="1 2">NBRC 106333</strain>
    </source>
</reference>
<dbReference type="Proteomes" id="UP000321306">
    <property type="component" value="Unassembled WGS sequence"/>
</dbReference>
<dbReference type="InterPro" id="IPR006379">
    <property type="entry name" value="HAD-SF_hydro_IIB"/>
</dbReference>
<evidence type="ECO:0000313" key="1">
    <source>
        <dbReference type="EMBL" id="GEM46978.1"/>
    </source>
</evidence>
<dbReference type="NCBIfam" id="TIGR01484">
    <property type="entry name" value="HAD-SF-IIB"/>
    <property type="match status" value="1"/>
</dbReference>
<dbReference type="GO" id="GO:0016791">
    <property type="term" value="F:phosphatase activity"/>
    <property type="evidence" value="ECO:0007669"/>
    <property type="project" value="TreeGrafter"/>
</dbReference>
<dbReference type="EMBL" id="BJXB01000011">
    <property type="protein sequence ID" value="GEM46978.1"/>
    <property type="molecule type" value="Genomic_DNA"/>
</dbReference>
<dbReference type="Gene3D" id="3.30.1240.10">
    <property type="match status" value="1"/>
</dbReference>
<dbReference type="AlphaFoldDB" id="A0A511N3F2"/>
<keyword evidence="2" id="KW-1185">Reference proteome</keyword>
<gene>
    <name evidence="1" type="ORF">DC3_26130</name>
</gene>
<dbReference type="SUPFAM" id="SSF56784">
    <property type="entry name" value="HAD-like"/>
    <property type="match status" value="1"/>
</dbReference>